<dbReference type="Proteomes" id="UP000324222">
    <property type="component" value="Unassembled WGS sequence"/>
</dbReference>
<feature type="compositionally biased region" description="Gly residues" evidence="1">
    <location>
        <begin position="58"/>
        <end position="68"/>
    </location>
</feature>
<sequence length="122" mass="12834">MPNTNEDFLCFSIPLVSVGHLVCMTTTPRTKRKSIYLPVFHAMRAEGRSSSNGRRSRSGGGSYGGGGSVVEGHIMVTVGVQSMAPSWDGLTVPDTRTSVCPYDPSGLNSLAPHLSPPAAGTR</sequence>
<evidence type="ECO:0000256" key="1">
    <source>
        <dbReference type="SAM" id="MobiDB-lite"/>
    </source>
</evidence>
<gene>
    <name evidence="2" type="ORF">E2C01_020967</name>
</gene>
<keyword evidence="3" id="KW-1185">Reference proteome</keyword>
<organism evidence="2 3">
    <name type="scientific">Portunus trituberculatus</name>
    <name type="common">Swimming crab</name>
    <name type="synonym">Neptunus trituberculatus</name>
    <dbReference type="NCBI Taxonomy" id="210409"/>
    <lineage>
        <taxon>Eukaryota</taxon>
        <taxon>Metazoa</taxon>
        <taxon>Ecdysozoa</taxon>
        <taxon>Arthropoda</taxon>
        <taxon>Crustacea</taxon>
        <taxon>Multicrustacea</taxon>
        <taxon>Malacostraca</taxon>
        <taxon>Eumalacostraca</taxon>
        <taxon>Eucarida</taxon>
        <taxon>Decapoda</taxon>
        <taxon>Pleocyemata</taxon>
        <taxon>Brachyura</taxon>
        <taxon>Eubrachyura</taxon>
        <taxon>Portunoidea</taxon>
        <taxon>Portunidae</taxon>
        <taxon>Portuninae</taxon>
        <taxon>Portunus</taxon>
    </lineage>
</organism>
<dbReference type="EMBL" id="VSRR010001802">
    <property type="protein sequence ID" value="MPC27783.1"/>
    <property type="molecule type" value="Genomic_DNA"/>
</dbReference>
<comment type="caution">
    <text evidence="2">The sequence shown here is derived from an EMBL/GenBank/DDBJ whole genome shotgun (WGS) entry which is preliminary data.</text>
</comment>
<evidence type="ECO:0000313" key="3">
    <source>
        <dbReference type="Proteomes" id="UP000324222"/>
    </source>
</evidence>
<evidence type="ECO:0000313" key="2">
    <source>
        <dbReference type="EMBL" id="MPC27783.1"/>
    </source>
</evidence>
<proteinExistence type="predicted"/>
<feature type="region of interest" description="Disordered" evidence="1">
    <location>
        <begin position="101"/>
        <end position="122"/>
    </location>
</feature>
<feature type="region of interest" description="Disordered" evidence="1">
    <location>
        <begin position="46"/>
        <end position="68"/>
    </location>
</feature>
<reference evidence="2 3" key="1">
    <citation type="submission" date="2019-05" db="EMBL/GenBank/DDBJ databases">
        <title>Another draft genome of Portunus trituberculatus and its Hox gene families provides insights of decapod evolution.</title>
        <authorList>
            <person name="Jeong J.-H."/>
            <person name="Song I."/>
            <person name="Kim S."/>
            <person name="Choi T."/>
            <person name="Kim D."/>
            <person name="Ryu S."/>
            <person name="Kim W."/>
        </authorList>
    </citation>
    <scope>NUCLEOTIDE SEQUENCE [LARGE SCALE GENOMIC DNA]</scope>
    <source>
        <tissue evidence="2">Muscle</tissue>
    </source>
</reference>
<dbReference type="AlphaFoldDB" id="A0A5B7E3F5"/>
<protein>
    <submittedName>
        <fullName evidence="2">Uncharacterized protein</fullName>
    </submittedName>
</protein>
<accession>A0A5B7E3F5</accession>
<name>A0A5B7E3F5_PORTR</name>